<sequence length="247" mass="28718">MLSRLVREHNQKQQVVRRNNEQLRKEVIQSVGEVTDCLADNLNERHGEDVRVSREVTSERLNSKKLTAEKISKKQQKTRTISNATTGDSKTVNLVTGTPSELKPEEIVSEITVPSEPPVEKILNDESSTKEDANITHEVKPQEKEEKHDRNLEIVCPIEMRTVHEVTKESDMIPIEFHWKYGGNKVFVTGDFDGWKAQKHEMHLNPETNEFVAIVEIDRTKQHEFKFVVDGDWKCNWDFPTRYDERE</sequence>
<name>A0ACA9K850_9GLOM</name>
<accession>A0ACA9K850</accession>
<protein>
    <submittedName>
        <fullName evidence="1">4870_t:CDS:1</fullName>
    </submittedName>
</protein>
<proteinExistence type="predicted"/>
<comment type="caution">
    <text evidence="1">The sequence shown here is derived from an EMBL/GenBank/DDBJ whole genome shotgun (WGS) entry which is preliminary data.</text>
</comment>
<reference evidence="1" key="1">
    <citation type="submission" date="2021-06" db="EMBL/GenBank/DDBJ databases">
        <authorList>
            <person name="Kallberg Y."/>
            <person name="Tangrot J."/>
            <person name="Rosling A."/>
        </authorList>
    </citation>
    <scope>NUCLEOTIDE SEQUENCE</scope>
    <source>
        <strain evidence="1">CL356</strain>
    </source>
</reference>
<gene>
    <name evidence="1" type="ORF">ACOLOM_LOCUS1026</name>
</gene>
<evidence type="ECO:0000313" key="2">
    <source>
        <dbReference type="Proteomes" id="UP000789525"/>
    </source>
</evidence>
<evidence type="ECO:0000313" key="1">
    <source>
        <dbReference type="EMBL" id="CAG8457514.1"/>
    </source>
</evidence>
<organism evidence="1 2">
    <name type="scientific">Acaulospora colombiana</name>
    <dbReference type="NCBI Taxonomy" id="27376"/>
    <lineage>
        <taxon>Eukaryota</taxon>
        <taxon>Fungi</taxon>
        <taxon>Fungi incertae sedis</taxon>
        <taxon>Mucoromycota</taxon>
        <taxon>Glomeromycotina</taxon>
        <taxon>Glomeromycetes</taxon>
        <taxon>Diversisporales</taxon>
        <taxon>Acaulosporaceae</taxon>
        <taxon>Acaulospora</taxon>
    </lineage>
</organism>
<dbReference type="Proteomes" id="UP000789525">
    <property type="component" value="Unassembled WGS sequence"/>
</dbReference>
<dbReference type="EMBL" id="CAJVPT010001145">
    <property type="protein sequence ID" value="CAG8457514.1"/>
    <property type="molecule type" value="Genomic_DNA"/>
</dbReference>
<keyword evidence="2" id="KW-1185">Reference proteome</keyword>